<keyword evidence="1" id="KW-0732">Signal</keyword>
<keyword evidence="3" id="KW-1185">Reference proteome</keyword>
<dbReference type="InterPro" id="IPR006059">
    <property type="entry name" value="SBP"/>
</dbReference>
<dbReference type="SUPFAM" id="SSF53850">
    <property type="entry name" value="Periplasmic binding protein-like II"/>
    <property type="match status" value="1"/>
</dbReference>
<evidence type="ECO:0000313" key="2">
    <source>
        <dbReference type="EMBL" id="SEN15480.1"/>
    </source>
</evidence>
<dbReference type="PROSITE" id="PS51257">
    <property type="entry name" value="PROKAR_LIPOPROTEIN"/>
    <property type="match status" value="1"/>
</dbReference>
<name>A0A1H8E7U0_9FIRM</name>
<gene>
    <name evidence="2" type="ORF">SAMN05216180_2920</name>
</gene>
<accession>A0A1H8E7U0</accession>
<dbReference type="InterPro" id="IPR050490">
    <property type="entry name" value="Bact_solute-bd_prot1"/>
</dbReference>
<evidence type="ECO:0000256" key="1">
    <source>
        <dbReference type="SAM" id="SignalP"/>
    </source>
</evidence>
<feature type="signal peptide" evidence="1">
    <location>
        <begin position="1"/>
        <end position="22"/>
    </location>
</feature>
<feature type="chain" id="PRO_5011491570" evidence="1">
    <location>
        <begin position="23"/>
        <end position="446"/>
    </location>
</feature>
<keyword evidence="2" id="KW-0813">Transport</keyword>
<sequence>MKIKLCAFILAVTVLFTACGKAANPANPSESNATSAGEKVTIRMIESLTSPERTAVLRAIADKFEEENKNVKVEIISPPLEGADQKISQMLMAKQPLDVVEVREQTAAQFINNQWLAPLDTYMETWEGNDTLTPAAKSALSQIGDKAYLIPYGFYQRLLFYRADWFKDAGLQPPKTYEDIYKAGKVLTDPSKNRYGWSFRGGKGGVNMMDMLYWAYIGNDKLAAPTAAYFLKDGNGKTIFSTPEAKQALEFNKKLYKDTAPKDAIAWGFSEMVQGFIGGTTAMIVQDPEVIPTCQQNMKEGEWAVQVLPVGPSGQAVFPNGYAGWGMTSYTQNPDMVAKFILFLSNEENNTHFAKEYSTIPIHTTAPEIDKSFVEGPFSVFVEMGKQPDVFCFGSAPQSYEAFGEYFNTVDQQYQKYYNDQISADEMLSYLDKYWSDAYAKEGQKW</sequence>
<dbReference type="CDD" id="cd13585">
    <property type="entry name" value="PBP2_TMBP_like"/>
    <property type="match status" value="1"/>
</dbReference>
<dbReference type="EMBL" id="FOCG01000005">
    <property type="protein sequence ID" value="SEN15480.1"/>
    <property type="molecule type" value="Genomic_DNA"/>
</dbReference>
<reference evidence="2 3" key="1">
    <citation type="submission" date="2016-10" db="EMBL/GenBank/DDBJ databases">
        <authorList>
            <person name="de Groot N.N."/>
        </authorList>
    </citation>
    <scope>NUCLEOTIDE SEQUENCE [LARGE SCALE GENOMIC DNA]</scope>
    <source>
        <strain evidence="2 3">CGMCC 1.5070</strain>
    </source>
</reference>
<dbReference type="RefSeq" id="WP_092756497.1">
    <property type="nucleotide sequence ID" value="NZ_FOCG01000005.1"/>
</dbReference>
<keyword evidence="2" id="KW-0762">Sugar transport</keyword>
<proteinExistence type="predicted"/>
<dbReference type="PANTHER" id="PTHR43649">
    <property type="entry name" value="ARABINOSE-BINDING PROTEIN-RELATED"/>
    <property type="match status" value="1"/>
</dbReference>
<dbReference type="Pfam" id="PF01547">
    <property type="entry name" value="SBP_bac_1"/>
    <property type="match status" value="1"/>
</dbReference>
<dbReference type="OrthoDB" id="9795467at2"/>
<organism evidence="2 3">
    <name type="scientific">Hydrogenoanaerobacterium saccharovorans</name>
    <dbReference type="NCBI Taxonomy" id="474960"/>
    <lineage>
        <taxon>Bacteria</taxon>
        <taxon>Bacillati</taxon>
        <taxon>Bacillota</taxon>
        <taxon>Clostridia</taxon>
        <taxon>Eubacteriales</taxon>
        <taxon>Oscillospiraceae</taxon>
        <taxon>Hydrogenoanaerobacterium</taxon>
    </lineage>
</organism>
<dbReference type="Gene3D" id="3.40.190.10">
    <property type="entry name" value="Periplasmic binding protein-like II"/>
    <property type="match status" value="1"/>
</dbReference>
<dbReference type="AlphaFoldDB" id="A0A1H8E7U0"/>
<dbReference type="PANTHER" id="PTHR43649:SF12">
    <property type="entry name" value="DIACETYLCHITOBIOSE BINDING PROTEIN DASA"/>
    <property type="match status" value="1"/>
</dbReference>
<evidence type="ECO:0000313" key="3">
    <source>
        <dbReference type="Proteomes" id="UP000199158"/>
    </source>
</evidence>
<dbReference type="STRING" id="474960.SAMN05216180_2920"/>
<dbReference type="Proteomes" id="UP000199158">
    <property type="component" value="Unassembled WGS sequence"/>
</dbReference>
<protein>
    <submittedName>
        <fullName evidence="2">Multiple sugar transport system substrate-binding protein</fullName>
    </submittedName>
</protein>